<feature type="compositionally biased region" description="Pro residues" evidence="8">
    <location>
        <begin position="445"/>
        <end position="466"/>
    </location>
</feature>
<name>A0A182K5I6_9DIPT</name>
<reference evidence="9" key="2">
    <citation type="submission" date="2020-05" db="UniProtKB">
        <authorList>
            <consortium name="EnsemblMetazoa"/>
        </authorList>
    </citation>
    <scope>IDENTIFICATION</scope>
    <source>
        <strain evidence="9">ACHKN1017</strain>
    </source>
</reference>
<feature type="region of interest" description="Disordered" evidence="8">
    <location>
        <begin position="537"/>
        <end position="560"/>
    </location>
</feature>
<dbReference type="SUPFAM" id="SSF101447">
    <property type="entry name" value="Formin homology 2 domain (FH2 domain)"/>
    <property type="match status" value="1"/>
</dbReference>
<dbReference type="GO" id="GO:0008270">
    <property type="term" value="F:zinc ion binding"/>
    <property type="evidence" value="ECO:0007669"/>
    <property type="project" value="UniProtKB-KW"/>
</dbReference>
<feature type="coiled-coil region" evidence="7">
    <location>
        <begin position="206"/>
        <end position="268"/>
    </location>
</feature>
<evidence type="ECO:0000256" key="5">
    <source>
        <dbReference type="ARBA" id="ARBA00023242"/>
    </source>
</evidence>
<comment type="catalytic activity">
    <reaction evidence="6">
        <text>S-ubiquitinyl-[E2 ubiquitin-conjugating enzyme]-L-cysteine + [acceptor protein]-L-lysine = [E2 ubiquitin-conjugating enzyme]-L-cysteine + N(6)-ubiquitinyl-[acceptor protein]-L-lysine.</text>
        <dbReference type="EC" id="2.3.2.27"/>
    </reaction>
</comment>
<feature type="compositionally biased region" description="Polar residues" evidence="8">
    <location>
        <begin position="550"/>
        <end position="560"/>
    </location>
</feature>
<dbReference type="GO" id="GO:0016567">
    <property type="term" value="P:protein ubiquitination"/>
    <property type="evidence" value="ECO:0007669"/>
    <property type="project" value="UniProtKB-UniRule"/>
</dbReference>
<protein>
    <recommendedName>
        <fullName evidence="6">E3 ubiquitin protein ligase</fullName>
        <ecNumber evidence="6">2.3.2.27</ecNumber>
    </recommendedName>
</protein>
<dbReference type="EnsemblMetazoa" id="ACHR006021-RA">
    <property type="protein sequence ID" value="ACHR006021-PA"/>
    <property type="gene ID" value="ACHR006021"/>
</dbReference>
<keyword evidence="6" id="KW-0156">Chromatin regulator</keyword>
<dbReference type="Proteomes" id="UP000075881">
    <property type="component" value="Unassembled WGS sequence"/>
</dbReference>
<keyword evidence="3 6" id="KW-0863">Zinc-finger</keyword>
<keyword evidence="6" id="KW-0808">Transferase</keyword>
<dbReference type="EC" id="2.3.2.27" evidence="6"/>
<keyword evidence="6 7" id="KW-0175">Coiled coil</keyword>
<feature type="coiled-coil region" evidence="7">
    <location>
        <begin position="87"/>
        <end position="149"/>
    </location>
</feature>
<keyword evidence="10" id="KW-1185">Reference proteome</keyword>
<organism evidence="9 10">
    <name type="scientific">Anopheles christyi</name>
    <dbReference type="NCBI Taxonomy" id="43041"/>
    <lineage>
        <taxon>Eukaryota</taxon>
        <taxon>Metazoa</taxon>
        <taxon>Ecdysozoa</taxon>
        <taxon>Arthropoda</taxon>
        <taxon>Hexapoda</taxon>
        <taxon>Insecta</taxon>
        <taxon>Pterygota</taxon>
        <taxon>Neoptera</taxon>
        <taxon>Endopterygota</taxon>
        <taxon>Diptera</taxon>
        <taxon>Nematocera</taxon>
        <taxon>Culicoidea</taxon>
        <taxon>Culicidae</taxon>
        <taxon>Anophelinae</taxon>
        <taxon>Anopheles</taxon>
    </lineage>
</organism>
<dbReference type="AlphaFoldDB" id="A0A182K5I6"/>
<evidence type="ECO:0000256" key="2">
    <source>
        <dbReference type="ARBA" id="ARBA00022723"/>
    </source>
</evidence>
<feature type="region of interest" description="Disordered" evidence="8">
    <location>
        <begin position="426"/>
        <end position="470"/>
    </location>
</feature>
<comment type="subcellular location">
    <subcellularLocation>
        <location evidence="1 6">Nucleus</location>
    </subcellularLocation>
</comment>
<keyword evidence="6" id="KW-0833">Ubl conjugation pathway</keyword>
<comment type="pathway">
    <text evidence="6">Protein modification; protein ubiquitination.</text>
</comment>
<dbReference type="GO" id="GO:0006325">
    <property type="term" value="P:chromatin organization"/>
    <property type="evidence" value="ECO:0007669"/>
    <property type="project" value="UniProtKB-KW"/>
</dbReference>
<dbReference type="STRING" id="43041.A0A182K5I6"/>
<feature type="coiled-coil region" evidence="7">
    <location>
        <begin position="304"/>
        <end position="389"/>
    </location>
</feature>
<sequence length="624" mass="68693">MDTSQTSPSRRSSIPIPKRKTSLHLYIAGGGSSSNSSSNVGSASASIHDDEPSFTRSMLGSFVQADSPSGGIGGAGSDAMVSTPSEYVQLKENHNRLMEKCEHLTKRNTLLEKSNEQLNYNVKQLVGDLENSQRVLTDFTEKNRRLRRKLSEIIPTPAPGEEGVTVDTAESDDEGQDPLPARALMSGASATGNTIGTEPSANGTEVDSLLNEMEKLKSYLNNVELQLYEANEKISELLENKQQYEETNRKLREENVELNKVARLMSRNMLESIDTSKRLENSFIQVQRERDHLVRQNRDSVDSKTSTNEEIQKMRSEIELQRKTYEAQFIEYKSLMSEEHERKTNDQIVALEVEVEGLRQQLDEALQRAERAESEVQSLRQQLRVSRLREWQSSSSPGSTNIVGISEVLDSDDLFVSLLGQCSLTEGSPVGPSSHLSHAATNVPAQPPSIPPPPPPPPPPPAPPLPANNFANSNHLTTAGMAAGCDRALGLSEAISQQKLNHVAITNVNSQHLATGLDSVIADIKSGKVTLRRRRPNLPAHSANDDAVATGTSNSIRDSSEQDYNQMVARNPGLKEMYDILAKMKQRNRKSKIIVESELVGRGQDGTDASESRRTRLLMDVADL</sequence>
<evidence type="ECO:0000256" key="6">
    <source>
        <dbReference type="RuleBase" id="RU365038"/>
    </source>
</evidence>
<evidence type="ECO:0000256" key="7">
    <source>
        <dbReference type="SAM" id="Coils"/>
    </source>
</evidence>
<evidence type="ECO:0000313" key="10">
    <source>
        <dbReference type="Proteomes" id="UP000075881"/>
    </source>
</evidence>
<feature type="compositionally biased region" description="Low complexity" evidence="8">
    <location>
        <begin position="7"/>
        <end position="16"/>
    </location>
</feature>
<keyword evidence="2 6" id="KW-0479">Metal-binding</keyword>
<dbReference type="PANTHER" id="PTHR23163">
    <property type="entry name" value="RING FINGER PROTEIN-RELATED"/>
    <property type="match status" value="1"/>
</dbReference>
<dbReference type="GO" id="GO:0061630">
    <property type="term" value="F:ubiquitin protein ligase activity"/>
    <property type="evidence" value="ECO:0007669"/>
    <property type="project" value="UniProtKB-EC"/>
</dbReference>
<dbReference type="InterPro" id="IPR013956">
    <property type="entry name" value="E3_ubiquit_lig_Bre1"/>
</dbReference>
<dbReference type="VEuPathDB" id="VectorBase:ACHR006021"/>
<feature type="region of interest" description="Disordered" evidence="8">
    <location>
        <begin position="155"/>
        <end position="177"/>
    </location>
</feature>
<keyword evidence="5 6" id="KW-0539">Nucleus</keyword>
<evidence type="ECO:0000313" key="9">
    <source>
        <dbReference type="EnsemblMetazoa" id="ACHR006021-PA"/>
    </source>
</evidence>
<dbReference type="GO" id="GO:0033503">
    <property type="term" value="C:HULC complex"/>
    <property type="evidence" value="ECO:0007669"/>
    <property type="project" value="TreeGrafter"/>
</dbReference>
<dbReference type="GO" id="GO:0005634">
    <property type="term" value="C:nucleus"/>
    <property type="evidence" value="ECO:0007669"/>
    <property type="project" value="UniProtKB-SubCell"/>
</dbReference>
<dbReference type="PANTHER" id="PTHR23163:SF0">
    <property type="entry name" value="E3 UBIQUITIN-PROTEIN LIGASE BRE1"/>
    <property type="match status" value="1"/>
</dbReference>
<feature type="region of interest" description="Disordered" evidence="8">
    <location>
        <begin position="1"/>
        <end position="51"/>
    </location>
</feature>
<evidence type="ECO:0000256" key="4">
    <source>
        <dbReference type="ARBA" id="ARBA00022833"/>
    </source>
</evidence>
<keyword evidence="4 6" id="KW-0862">Zinc</keyword>
<proteinExistence type="inferred from homology"/>
<evidence type="ECO:0000256" key="3">
    <source>
        <dbReference type="ARBA" id="ARBA00022771"/>
    </source>
</evidence>
<reference evidence="10" key="1">
    <citation type="submission" date="2013-03" db="EMBL/GenBank/DDBJ databases">
        <title>The Genome Sequence of Anopheles christyi ACHKN1017.</title>
        <authorList>
            <consortium name="The Broad Institute Genomics Platform"/>
            <person name="Neafsey D.E."/>
            <person name="Besansky N."/>
            <person name="Walker B."/>
            <person name="Young S.K."/>
            <person name="Zeng Q."/>
            <person name="Gargeya S."/>
            <person name="Fitzgerald M."/>
            <person name="Haas B."/>
            <person name="Abouelleil A."/>
            <person name="Allen A.W."/>
            <person name="Alvarado L."/>
            <person name="Arachchi H.M."/>
            <person name="Berlin A.M."/>
            <person name="Chapman S.B."/>
            <person name="Gainer-Dewar J."/>
            <person name="Goldberg J."/>
            <person name="Griggs A."/>
            <person name="Gujja S."/>
            <person name="Hansen M."/>
            <person name="Howarth C."/>
            <person name="Imamovic A."/>
            <person name="Ireland A."/>
            <person name="Larimer J."/>
            <person name="McCowan C."/>
            <person name="Murphy C."/>
            <person name="Pearson M."/>
            <person name="Poon T.W."/>
            <person name="Priest M."/>
            <person name="Roberts A."/>
            <person name="Saif S."/>
            <person name="Shea T."/>
            <person name="Sisk P."/>
            <person name="Sykes S."/>
            <person name="Wortman J."/>
            <person name="Nusbaum C."/>
            <person name="Birren B."/>
        </authorList>
    </citation>
    <scope>NUCLEOTIDE SEQUENCE [LARGE SCALE GENOMIC DNA]</scope>
    <source>
        <strain evidence="10">ACHKN1017</strain>
    </source>
</reference>
<comment type="similarity">
    <text evidence="6">Belongs to the BRE1 family.</text>
</comment>
<feature type="compositionally biased region" description="Low complexity" evidence="8">
    <location>
        <begin position="33"/>
        <end position="46"/>
    </location>
</feature>
<evidence type="ECO:0000256" key="1">
    <source>
        <dbReference type="ARBA" id="ARBA00004123"/>
    </source>
</evidence>
<accession>A0A182K5I6</accession>
<evidence type="ECO:0000256" key="8">
    <source>
        <dbReference type="SAM" id="MobiDB-lite"/>
    </source>
</evidence>